<proteinExistence type="predicted"/>
<protein>
    <submittedName>
        <fullName evidence="1">NuoF</fullName>
        <ecNumber evidence="1">1.6.5.11</ecNumber>
    </submittedName>
</protein>
<name>A0A379B173_NEIGO</name>
<dbReference type="GO" id="GO:0003954">
    <property type="term" value="F:NADH dehydrogenase activity"/>
    <property type="evidence" value="ECO:0007669"/>
    <property type="project" value="TreeGrafter"/>
</dbReference>
<dbReference type="EC" id="1.6.5.11" evidence="1"/>
<reference evidence="1" key="1">
    <citation type="submission" date="2018-06" db="EMBL/GenBank/DDBJ databases">
        <authorList>
            <consortium name="Pathogen Informatics"/>
            <person name="Doyle S."/>
        </authorList>
    </citation>
    <scope>NUCLEOTIDE SEQUENCE [LARGE SCALE GENOMIC DNA]</scope>
    <source>
        <strain evidence="1">NCTC11421</strain>
    </source>
</reference>
<dbReference type="PANTHER" id="PTHR11780:SF10">
    <property type="entry name" value="NADH DEHYDROGENASE [UBIQUINONE] FLAVOPROTEIN 1, MITOCHONDRIAL"/>
    <property type="match status" value="1"/>
</dbReference>
<keyword evidence="1" id="KW-0560">Oxidoreductase</keyword>
<dbReference type="PANTHER" id="PTHR11780">
    <property type="entry name" value="NADH-UBIQUINONE OXIDOREDUCTASE FLAVOPROTEIN 1 NDUFV1"/>
    <property type="match status" value="1"/>
</dbReference>
<evidence type="ECO:0000313" key="1">
    <source>
        <dbReference type="EMBL" id="SUB32261.1"/>
    </source>
</evidence>
<gene>
    <name evidence="1" type="primary">nqo1_2</name>
    <name evidence="1" type="ORF">NCTC11421_03696</name>
</gene>
<organism evidence="1">
    <name type="scientific">Neisseria gonorrhoeae</name>
    <dbReference type="NCBI Taxonomy" id="485"/>
    <lineage>
        <taxon>Bacteria</taxon>
        <taxon>Pseudomonadati</taxon>
        <taxon>Pseudomonadota</taxon>
        <taxon>Betaproteobacteria</taxon>
        <taxon>Neisseriales</taxon>
        <taxon>Neisseriaceae</taxon>
        <taxon>Neisseria</taxon>
    </lineage>
</organism>
<accession>A0A379B173</accession>
<dbReference type="AlphaFoldDB" id="A0A379B173"/>
<dbReference type="EMBL" id="UGRI01000002">
    <property type="protein sequence ID" value="SUB32261.1"/>
    <property type="molecule type" value="Genomic_DNA"/>
</dbReference>
<dbReference type="InterPro" id="IPR037225">
    <property type="entry name" value="Nuo51_FMN-bd_sf"/>
</dbReference>
<dbReference type="InterPro" id="IPR050837">
    <property type="entry name" value="ComplexI_51kDa_subunit"/>
</dbReference>
<dbReference type="GO" id="GO:0045333">
    <property type="term" value="P:cellular respiration"/>
    <property type="evidence" value="ECO:0007669"/>
    <property type="project" value="TreeGrafter"/>
</dbReference>
<dbReference type="SUPFAM" id="SSF142019">
    <property type="entry name" value="Nqo1 FMN-binding domain-like"/>
    <property type="match status" value="1"/>
</dbReference>
<sequence length="82" mass="9291">MEQARAAGFWVKYLGSDFEFELFAHHGYGAYICGEETALLESLEGKKASRASNRRSLLRSACTANRPPSTYRNVLLRPVYYP</sequence>
<dbReference type="Gene3D" id="3.40.50.11540">
    <property type="entry name" value="NADH-ubiquinone oxidoreductase 51kDa subunit"/>
    <property type="match status" value="1"/>
</dbReference>